<keyword evidence="5 8" id="KW-0012">Acyltransferase</keyword>
<evidence type="ECO:0000256" key="5">
    <source>
        <dbReference type="ARBA" id="ARBA00023315"/>
    </source>
</evidence>
<dbReference type="PANTHER" id="PTHR42811">
    <property type="entry name" value="SERINE ACETYLTRANSFERASE"/>
    <property type="match status" value="1"/>
</dbReference>
<evidence type="ECO:0000313" key="7">
    <source>
        <dbReference type="EMBL" id="MEX3172176.1"/>
    </source>
</evidence>
<dbReference type="AlphaFoldDB" id="A0A380AYZ2"/>
<evidence type="ECO:0000256" key="2">
    <source>
        <dbReference type="ARBA" id="ARBA00013266"/>
    </source>
</evidence>
<dbReference type="EMBL" id="JBFQXQ010000001">
    <property type="protein sequence ID" value="MEX3172176.1"/>
    <property type="molecule type" value="Genomic_DNA"/>
</dbReference>
<sequence>MTNLFQIKEQAHWQLADIVNELRTTRLLWRERSGQSSRSGHKELPSRAVVNQIAESLRAILFPMRLGPDDLRHESEDYYVGHTLDAVLNALLAQVRLALSFSRSDEQAATPGDDEAINLKAVALVRQFASVLPTIRSRLDSDVLAAYHGDPSARSVDEVLLCFPGVNAIIHHRLAHYFYQVGVPLLARIIAEKAHGETGIDIHPGAQIDDGFFIDHGTGVVIGETAVIGKRVRLYQAVTLGAKRFVTEESGILQKGQPRHPIIEDDVVIYAGATLLGRITIGKGSSIGGNVWLTRSVKPGSNIRQANIQSDSQEFGSGI</sequence>
<keyword evidence="10" id="KW-1185">Reference proteome</keyword>
<dbReference type="GeneID" id="74950810"/>
<dbReference type="NCBIfam" id="NF041874">
    <property type="entry name" value="EPS_EpsC"/>
    <property type="match status" value="1"/>
</dbReference>
<proteinExistence type="inferred from homology"/>
<gene>
    <name evidence="8" type="primary">cysE_2</name>
    <name evidence="7" type="synonym">epsC</name>
    <name evidence="7" type="ORF">AB4M04_08770</name>
    <name evidence="8" type="ORF">NCTC11544_05258</name>
</gene>
<dbReference type="InterPro" id="IPR001451">
    <property type="entry name" value="Hexapep"/>
</dbReference>
<dbReference type="GO" id="GO:0008652">
    <property type="term" value="P:amino acid biosynthetic process"/>
    <property type="evidence" value="ECO:0007669"/>
    <property type="project" value="UniProtKB-KW"/>
</dbReference>
<dbReference type="Gene3D" id="2.160.10.10">
    <property type="entry name" value="Hexapeptide repeat proteins"/>
    <property type="match status" value="1"/>
</dbReference>
<dbReference type="EMBL" id="UGYN01000002">
    <property type="protein sequence ID" value="SUI90103.1"/>
    <property type="molecule type" value="Genomic_DNA"/>
</dbReference>
<dbReference type="Pfam" id="PF00132">
    <property type="entry name" value="Hexapep"/>
    <property type="match status" value="1"/>
</dbReference>
<dbReference type="Proteomes" id="UP000255529">
    <property type="component" value="Unassembled WGS sequence"/>
</dbReference>
<dbReference type="InterPro" id="IPR053376">
    <property type="entry name" value="Serine_acetyltransferase"/>
</dbReference>
<protein>
    <recommendedName>
        <fullName evidence="2">serine O-acetyltransferase</fullName>
        <ecNumber evidence="2">2.3.1.30</ecNumber>
    </recommendedName>
</protein>
<dbReference type="SUPFAM" id="SSF51161">
    <property type="entry name" value="Trimeric LpxA-like enzymes"/>
    <property type="match status" value="1"/>
</dbReference>
<evidence type="ECO:0000256" key="4">
    <source>
        <dbReference type="ARBA" id="ARBA00022679"/>
    </source>
</evidence>
<reference evidence="8 9" key="1">
    <citation type="submission" date="2018-06" db="EMBL/GenBank/DDBJ databases">
        <authorList>
            <consortium name="Pathogen Informatics"/>
            <person name="Doyle S."/>
        </authorList>
    </citation>
    <scope>NUCLEOTIDE SEQUENCE [LARGE SCALE GENOMIC DNA]</scope>
    <source>
        <strain evidence="8 9">NCTC11544</strain>
    </source>
</reference>
<dbReference type="Proteomes" id="UP001558101">
    <property type="component" value="Unassembled WGS sequence"/>
</dbReference>
<comment type="similarity">
    <text evidence="1">Belongs to the transferase hexapeptide repeat family.</text>
</comment>
<dbReference type="GO" id="GO:0009001">
    <property type="term" value="F:serine O-acetyltransferase activity"/>
    <property type="evidence" value="ECO:0007669"/>
    <property type="project" value="UniProtKB-EC"/>
</dbReference>
<dbReference type="EC" id="2.3.1.30" evidence="2"/>
<evidence type="ECO:0000313" key="9">
    <source>
        <dbReference type="Proteomes" id="UP000255529"/>
    </source>
</evidence>
<dbReference type="InterPro" id="IPR042122">
    <property type="entry name" value="Ser_AcTrfase_N_sf"/>
</dbReference>
<evidence type="ECO:0000313" key="8">
    <source>
        <dbReference type="EMBL" id="SUI90103.1"/>
    </source>
</evidence>
<accession>A0A380AYZ2</accession>
<dbReference type="InterPro" id="IPR045304">
    <property type="entry name" value="LbH_SAT"/>
</dbReference>
<evidence type="ECO:0000256" key="6">
    <source>
        <dbReference type="ARBA" id="ARBA00049486"/>
    </source>
</evidence>
<dbReference type="RefSeq" id="WP_017892896.1">
    <property type="nucleotide sequence ID" value="NZ_CAMIRW010000007.1"/>
</dbReference>
<comment type="catalytic activity">
    <reaction evidence="6">
        <text>L-serine + acetyl-CoA = O-acetyl-L-serine + CoA</text>
        <dbReference type="Rhea" id="RHEA:24560"/>
        <dbReference type="ChEBI" id="CHEBI:33384"/>
        <dbReference type="ChEBI" id="CHEBI:57287"/>
        <dbReference type="ChEBI" id="CHEBI:57288"/>
        <dbReference type="ChEBI" id="CHEBI:58340"/>
        <dbReference type="EC" id="2.3.1.30"/>
    </reaction>
</comment>
<evidence type="ECO:0000313" key="10">
    <source>
        <dbReference type="Proteomes" id="UP001558101"/>
    </source>
</evidence>
<name>A0A380AYZ2_9GAMM</name>
<evidence type="ECO:0000256" key="1">
    <source>
        <dbReference type="ARBA" id="ARBA00007274"/>
    </source>
</evidence>
<keyword evidence="3" id="KW-0028">Amino-acid biosynthesis</keyword>
<dbReference type="Gene3D" id="1.10.3130.10">
    <property type="entry name" value="serine acetyltransferase, domain 1"/>
    <property type="match status" value="1"/>
</dbReference>
<dbReference type="InterPro" id="IPR011004">
    <property type="entry name" value="Trimer_LpxA-like_sf"/>
</dbReference>
<dbReference type="CDD" id="cd03354">
    <property type="entry name" value="LbH_SAT"/>
    <property type="match status" value="1"/>
</dbReference>
<organism evidence="8 9">
    <name type="scientific">Serratia quinivorans</name>
    <dbReference type="NCBI Taxonomy" id="137545"/>
    <lineage>
        <taxon>Bacteria</taxon>
        <taxon>Pseudomonadati</taxon>
        <taxon>Pseudomonadota</taxon>
        <taxon>Gammaproteobacteria</taxon>
        <taxon>Enterobacterales</taxon>
        <taxon>Yersiniaceae</taxon>
        <taxon>Serratia</taxon>
    </lineage>
</organism>
<evidence type="ECO:0000256" key="3">
    <source>
        <dbReference type="ARBA" id="ARBA00022605"/>
    </source>
</evidence>
<reference evidence="7 10" key="2">
    <citation type="submission" date="2024-07" db="EMBL/GenBank/DDBJ databases">
        <title>Genomes of novel Serratia strains from suburban soil.</title>
        <authorList>
            <person name="Markert E.X."/>
            <person name="Severe K."/>
            <person name="Severe L."/>
            <person name="Twing K.I."/>
            <person name="Ward L.M."/>
        </authorList>
    </citation>
    <scope>NUCLEOTIDE SEQUENCE [LARGE SCALE GENOMIC DNA]</scope>
    <source>
        <strain evidence="7 10">3C-UT</strain>
    </source>
</reference>
<keyword evidence="4 8" id="KW-0808">Transferase</keyword>